<proteinExistence type="predicted"/>
<evidence type="ECO:0000313" key="1">
    <source>
        <dbReference type="EMBL" id="MDN4595206.1"/>
    </source>
</evidence>
<protein>
    <submittedName>
        <fullName evidence="1">Uncharacterized protein</fullName>
    </submittedName>
</protein>
<evidence type="ECO:0000313" key="2">
    <source>
        <dbReference type="Proteomes" id="UP001174196"/>
    </source>
</evidence>
<comment type="caution">
    <text evidence="1">The sequence shown here is derived from an EMBL/GenBank/DDBJ whole genome shotgun (WGS) entry which is preliminary data.</text>
</comment>
<organism evidence="1 2">
    <name type="scientific">Polycladomyces subterraneus</name>
    <dbReference type="NCBI Taxonomy" id="1016997"/>
    <lineage>
        <taxon>Bacteria</taxon>
        <taxon>Bacillati</taxon>
        <taxon>Bacillota</taxon>
        <taxon>Bacilli</taxon>
        <taxon>Bacillales</taxon>
        <taxon>Thermoactinomycetaceae</taxon>
        <taxon>Polycladomyces</taxon>
    </lineage>
</organism>
<keyword evidence="2" id="KW-1185">Reference proteome</keyword>
<dbReference type="EMBL" id="JANRHH010000052">
    <property type="protein sequence ID" value="MDN4595206.1"/>
    <property type="molecule type" value="Genomic_DNA"/>
</dbReference>
<accession>A0ABT8IQX3</accession>
<gene>
    <name evidence="1" type="ORF">NWF35_15165</name>
</gene>
<sequence length="85" mass="9907">MDSIERENDYVDWDDRQYDRLVSVALEFRLKSEGCGVIKPGDQGNKKGTKELNTIEYPLILNNDGKDRPRPIFVESLFLKPLYED</sequence>
<dbReference type="RefSeq" id="WP_301240229.1">
    <property type="nucleotide sequence ID" value="NZ_JANRHH010000052.1"/>
</dbReference>
<dbReference type="Proteomes" id="UP001174196">
    <property type="component" value="Unassembled WGS sequence"/>
</dbReference>
<name>A0ABT8IQX3_9BACL</name>
<reference evidence="1" key="1">
    <citation type="submission" date="2022-08" db="EMBL/GenBank/DDBJ databases">
        <title>Polycladomyces zharkentsis sp. nov., a novel thermophilic CMC and starch-degrading bacterium isolated from a geothermal spring in Kazakhstan.</title>
        <authorList>
            <person name="Mashzhan A."/>
            <person name="Kistaubaeva A."/>
            <person name="Javier-Lopez R."/>
            <person name="Birkeland N.-K."/>
        </authorList>
    </citation>
    <scope>NUCLEOTIDE SEQUENCE</scope>
    <source>
        <strain evidence="1">KSR 13</strain>
    </source>
</reference>